<protein>
    <submittedName>
        <fullName evidence="3">Peptidoglycan-binding protein</fullName>
    </submittedName>
</protein>
<comment type="caution">
    <text evidence="3">The sequence shown here is derived from an EMBL/GenBank/DDBJ whole genome shotgun (WGS) entry which is preliminary data.</text>
</comment>
<gene>
    <name evidence="3" type="ORF">F8566_49485</name>
</gene>
<feature type="domain" description="Peptidoglycan binding-like" evidence="2">
    <location>
        <begin position="119"/>
        <end position="176"/>
    </location>
</feature>
<name>A0A6H9Y7P6_9ACTN</name>
<dbReference type="SUPFAM" id="SSF47090">
    <property type="entry name" value="PGBD-like"/>
    <property type="match status" value="2"/>
</dbReference>
<dbReference type="Gene3D" id="1.10.101.10">
    <property type="entry name" value="PGBD-like superfamily/PGBD"/>
    <property type="match status" value="2"/>
</dbReference>
<dbReference type="InterPro" id="IPR036366">
    <property type="entry name" value="PGBDSf"/>
</dbReference>
<dbReference type="InterPro" id="IPR002477">
    <property type="entry name" value="Peptidoglycan-bd-like"/>
</dbReference>
<organism evidence="3 4">
    <name type="scientific">Actinomadura rudentiformis</name>
    <dbReference type="NCBI Taxonomy" id="359158"/>
    <lineage>
        <taxon>Bacteria</taxon>
        <taxon>Bacillati</taxon>
        <taxon>Actinomycetota</taxon>
        <taxon>Actinomycetes</taxon>
        <taxon>Streptosporangiales</taxon>
        <taxon>Thermomonosporaceae</taxon>
        <taxon>Actinomadura</taxon>
    </lineage>
</organism>
<dbReference type="RefSeq" id="WP_151571472.1">
    <property type="nucleotide sequence ID" value="NZ_WBMT01000044.1"/>
</dbReference>
<evidence type="ECO:0000259" key="2">
    <source>
        <dbReference type="Pfam" id="PF01471"/>
    </source>
</evidence>
<feature type="chain" id="PRO_5026013565" evidence="1">
    <location>
        <begin position="30"/>
        <end position="184"/>
    </location>
</feature>
<dbReference type="AlphaFoldDB" id="A0A6H9Y7P6"/>
<feature type="signal peptide" evidence="1">
    <location>
        <begin position="1"/>
        <end position="29"/>
    </location>
</feature>
<reference evidence="3 4" key="1">
    <citation type="submission" date="2019-09" db="EMBL/GenBank/DDBJ databases">
        <title>Actinomadura physcomitrii sp. nov., a novel actinomycete isolated from moss [Physcomitrium sphaericum (Ludw) Fuernr].</title>
        <authorList>
            <person name="Zhuang X."/>
            <person name="Liu C."/>
        </authorList>
    </citation>
    <scope>NUCLEOTIDE SEQUENCE [LARGE SCALE GENOMIC DNA]</scope>
    <source>
        <strain evidence="3 4">HMC1</strain>
    </source>
</reference>
<feature type="domain" description="Peptidoglycan binding-like" evidence="2">
    <location>
        <begin position="51"/>
        <end position="105"/>
    </location>
</feature>
<dbReference type="InterPro" id="IPR036365">
    <property type="entry name" value="PGBD-like_sf"/>
</dbReference>
<dbReference type="EMBL" id="WBMT01000044">
    <property type="protein sequence ID" value="KAB2337053.1"/>
    <property type="molecule type" value="Genomic_DNA"/>
</dbReference>
<accession>A0A6H9Y7P6</accession>
<evidence type="ECO:0000313" key="3">
    <source>
        <dbReference type="EMBL" id="KAB2337053.1"/>
    </source>
</evidence>
<dbReference type="Proteomes" id="UP000468735">
    <property type="component" value="Unassembled WGS sequence"/>
</dbReference>
<proteinExistence type="predicted"/>
<keyword evidence="1" id="KW-0732">Signal</keyword>
<evidence type="ECO:0000313" key="4">
    <source>
        <dbReference type="Proteomes" id="UP000468735"/>
    </source>
</evidence>
<sequence length="184" mass="19959">MNVKRLAVVGLTTAAVVAGGATLAGPASADTATQTSPKGPYWPVLQRGQTSEHVRTVQWLLNCKNIKVDVPSHFGPKTQAAVKTYQSRYGLSPDGKVGAYTWTSMASRAQVKYSDRNDCVKALQVALNAFRHSTGAQDLPITGYFGPKTRLSLHKFQKTFYLPVQDHVTVATWNRLTGPESPGE</sequence>
<dbReference type="Pfam" id="PF01471">
    <property type="entry name" value="PG_binding_1"/>
    <property type="match status" value="2"/>
</dbReference>
<dbReference type="OrthoDB" id="9810670at2"/>
<evidence type="ECO:0000256" key="1">
    <source>
        <dbReference type="SAM" id="SignalP"/>
    </source>
</evidence>
<keyword evidence="4" id="KW-1185">Reference proteome</keyword>